<keyword evidence="1" id="KW-0677">Repeat</keyword>
<keyword evidence="6" id="KW-1185">Reference proteome</keyword>
<dbReference type="SUPFAM" id="SSF101898">
    <property type="entry name" value="NHL repeat"/>
    <property type="match status" value="1"/>
</dbReference>
<reference evidence="5 6" key="1">
    <citation type="submission" date="2017-02" db="EMBL/GenBank/DDBJ databases">
        <authorList>
            <person name="Peterson S.W."/>
        </authorList>
    </citation>
    <scope>NUCLEOTIDE SEQUENCE [LARGE SCALE GENOMIC DNA]</scope>
    <source>
        <strain evidence="5 6">ATCC BAA-908</strain>
    </source>
</reference>
<dbReference type="InterPro" id="IPR019734">
    <property type="entry name" value="TPR_rpt"/>
</dbReference>
<dbReference type="EMBL" id="FUWG01000007">
    <property type="protein sequence ID" value="SJZ39317.1"/>
    <property type="molecule type" value="Genomic_DNA"/>
</dbReference>
<keyword evidence="2" id="KW-0802">TPR repeat</keyword>
<feature type="repeat" description="TPR" evidence="2">
    <location>
        <begin position="45"/>
        <end position="78"/>
    </location>
</feature>
<evidence type="ECO:0000313" key="5">
    <source>
        <dbReference type="EMBL" id="SJZ39317.1"/>
    </source>
</evidence>
<evidence type="ECO:0000256" key="4">
    <source>
        <dbReference type="SAM" id="SignalP"/>
    </source>
</evidence>
<keyword evidence="4" id="KW-0732">Signal</keyword>
<dbReference type="STRING" id="261392.SAMN02745149_01072"/>
<name>A0A1T4KAD0_TREPO</name>
<evidence type="ECO:0000256" key="1">
    <source>
        <dbReference type="ARBA" id="ARBA00022737"/>
    </source>
</evidence>
<dbReference type="CDD" id="cd05819">
    <property type="entry name" value="NHL"/>
    <property type="match status" value="1"/>
</dbReference>
<gene>
    <name evidence="5" type="ORF">SAMN02745149_01072</name>
</gene>
<proteinExistence type="predicted"/>
<evidence type="ECO:0000256" key="3">
    <source>
        <dbReference type="PROSITE-ProRule" id="PRU00504"/>
    </source>
</evidence>
<dbReference type="AlphaFoldDB" id="A0A1T4KAD0"/>
<protein>
    <recommendedName>
        <fullName evidence="7">NHL repeat-containing protein</fullName>
    </recommendedName>
</protein>
<sequence>MKHRTAVLFAVFFLCSATGGFLSAQTVSAGLYPTGEYRSAEESFAAQEFRRGVQAFYRGSFNEAILQFEKSLSYLPEDNLILDWLGKAYYHSGLEGTAIQEWSKASQSGYGGLLLLNKIEVVKERRVAVSEDEMEIRYSESGSFPGVFNGEMIFSAPVSVLPNSNGTAWVLAYGSNELLRLDVNGVVIDRVTGPLNGFDRPVDIIRLSNSNMLVSESAGDRLALLNGNGRFIRYFGEKGRSAGQMVSPLYLAQDSRSNIFVTDYGNMRVDVFDSDGNGLFFFGQESAGFEGLRGPTGIAVINDIVYVADNVKGCIYEFDLAGNFRRALVEENTFRHPESMKVWQDYLVVCDSNKVFSVDVNTGAVYENMNTGNAPSRLTSAVPDINGNVLVTDIQANEVYVMSKMQELVGGLFVQIEKVSAEKFPEVTLEVKVENRHRNPVVGLKETNFYFTEDKRPVSKLKFNGSSYENTYADITLLIDRSVHSRKFTEDGGIETVVRSIAKSMQGKGTLRVVCAGKIPAVEYAGSPEGALQFSAEGLRTPYSSSVPMDLAIRLCANDLINAAKKRAVIIIGAGKTTLNAFDKYNLSETTAYLSNNSIPCLYVKGFDNSDLDENLDYLIRTTFGSEYFVWQAEGLDGIVQDILDIPSGTYSFTYTSALSTNFGEKYLPVEVETYLMNRSGRDETGYFAPLK</sequence>
<feature type="repeat" description="NHL" evidence="3">
    <location>
        <begin position="232"/>
        <end position="275"/>
    </location>
</feature>
<dbReference type="SUPFAM" id="SSF48452">
    <property type="entry name" value="TPR-like"/>
    <property type="match status" value="1"/>
</dbReference>
<dbReference type="InterPro" id="IPR011042">
    <property type="entry name" value="6-blade_b-propeller_TolB-like"/>
</dbReference>
<dbReference type="InterPro" id="IPR050952">
    <property type="entry name" value="TRIM-NHL_E3_ligases"/>
</dbReference>
<dbReference type="RefSeq" id="WP_078932991.1">
    <property type="nucleotide sequence ID" value="NZ_FUWG01000007.1"/>
</dbReference>
<evidence type="ECO:0000313" key="6">
    <source>
        <dbReference type="Proteomes" id="UP000190423"/>
    </source>
</evidence>
<feature type="signal peptide" evidence="4">
    <location>
        <begin position="1"/>
        <end position="24"/>
    </location>
</feature>
<dbReference type="OrthoDB" id="9792285at2"/>
<evidence type="ECO:0008006" key="7">
    <source>
        <dbReference type="Google" id="ProtNLM"/>
    </source>
</evidence>
<dbReference type="GeneID" id="78316370"/>
<dbReference type="InterPro" id="IPR001258">
    <property type="entry name" value="NHL_repeat"/>
</dbReference>
<dbReference type="Gene3D" id="1.25.40.10">
    <property type="entry name" value="Tetratricopeptide repeat domain"/>
    <property type="match status" value="1"/>
</dbReference>
<organism evidence="5 6">
    <name type="scientific">Treponema porcinum</name>
    <dbReference type="NCBI Taxonomy" id="261392"/>
    <lineage>
        <taxon>Bacteria</taxon>
        <taxon>Pseudomonadati</taxon>
        <taxon>Spirochaetota</taxon>
        <taxon>Spirochaetia</taxon>
        <taxon>Spirochaetales</taxon>
        <taxon>Treponemataceae</taxon>
        <taxon>Treponema</taxon>
    </lineage>
</organism>
<dbReference type="InterPro" id="IPR011990">
    <property type="entry name" value="TPR-like_helical_dom_sf"/>
</dbReference>
<dbReference type="Proteomes" id="UP000190423">
    <property type="component" value="Unassembled WGS sequence"/>
</dbReference>
<evidence type="ECO:0000256" key="2">
    <source>
        <dbReference type="PROSITE-ProRule" id="PRU00339"/>
    </source>
</evidence>
<accession>A0A1T4KAD0</accession>
<dbReference type="Gene3D" id="2.120.10.30">
    <property type="entry name" value="TolB, C-terminal domain"/>
    <property type="match status" value="1"/>
</dbReference>
<feature type="chain" id="PRO_5012978784" description="NHL repeat-containing protein" evidence="4">
    <location>
        <begin position="25"/>
        <end position="692"/>
    </location>
</feature>
<dbReference type="PANTHER" id="PTHR24104">
    <property type="entry name" value="E3 UBIQUITIN-PROTEIN LIGASE NHLRC1-RELATED"/>
    <property type="match status" value="1"/>
</dbReference>
<dbReference type="PROSITE" id="PS50005">
    <property type="entry name" value="TPR"/>
    <property type="match status" value="1"/>
</dbReference>
<dbReference type="PROSITE" id="PS51125">
    <property type="entry name" value="NHL"/>
    <property type="match status" value="1"/>
</dbReference>